<dbReference type="InterPro" id="IPR011013">
    <property type="entry name" value="Gal_mutarotase_sf_dom"/>
</dbReference>
<dbReference type="PANTHER" id="PTHR10091">
    <property type="entry name" value="ALDOSE-1-EPIMERASE"/>
    <property type="match status" value="1"/>
</dbReference>
<organism evidence="1">
    <name type="scientific">Singulisphaera sp. Ch08</name>
    <dbReference type="NCBI Taxonomy" id="3120278"/>
    <lineage>
        <taxon>Bacteria</taxon>
        <taxon>Pseudomonadati</taxon>
        <taxon>Planctomycetota</taxon>
        <taxon>Planctomycetia</taxon>
        <taxon>Isosphaerales</taxon>
        <taxon>Isosphaeraceae</taxon>
        <taxon>Singulisphaera</taxon>
    </lineage>
</organism>
<reference evidence="1" key="1">
    <citation type="submission" date="2024-05" db="EMBL/GenBank/DDBJ databases">
        <title>Planctomycetes of the genus Singulisphaera possess chitinolytic capabilities.</title>
        <authorList>
            <person name="Ivanova A."/>
        </authorList>
    </citation>
    <scope>NUCLEOTIDE SEQUENCE</scope>
    <source>
        <strain evidence="1">Ch08T</strain>
    </source>
</reference>
<dbReference type="PANTHER" id="PTHR10091:SF0">
    <property type="entry name" value="GALACTOSE MUTAROTASE"/>
    <property type="match status" value="1"/>
</dbReference>
<evidence type="ECO:0000313" key="1">
    <source>
        <dbReference type="EMBL" id="XBH00834.1"/>
    </source>
</evidence>
<dbReference type="EMBL" id="CP155447">
    <property type="protein sequence ID" value="XBH00834.1"/>
    <property type="molecule type" value="Genomic_DNA"/>
</dbReference>
<dbReference type="Pfam" id="PF01263">
    <property type="entry name" value="Aldose_epim"/>
    <property type="match status" value="1"/>
</dbReference>
<dbReference type="InterPro" id="IPR008183">
    <property type="entry name" value="Aldose_1/G6P_1-epimerase"/>
</dbReference>
<proteinExistence type="predicted"/>
<dbReference type="GO" id="GO:0033499">
    <property type="term" value="P:galactose catabolic process via UDP-galactose, Leloir pathway"/>
    <property type="evidence" value="ECO:0007669"/>
    <property type="project" value="TreeGrafter"/>
</dbReference>
<name>A0AAU7C760_9BACT</name>
<protein>
    <submittedName>
        <fullName evidence="1">Aldose 1-epimerase</fullName>
    </submittedName>
</protein>
<dbReference type="GO" id="GO:0006006">
    <property type="term" value="P:glucose metabolic process"/>
    <property type="evidence" value="ECO:0007669"/>
    <property type="project" value="TreeGrafter"/>
</dbReference>
<dbReference type="GO" id="GO:0030246">
    <property type="term" value="F:carbohydrate binding"/>
    <property type="evidence" value="ECO:0007669"/>
    <property type="project" value="InterPro"/>
</dbReference>
<dbReference type="CDD" id="cd01081">
    <property type="entry name" value="Aldose_epim"/>
    <property type="match status" value="1"/>
</dbReference>
<dbReference type="Gene3D" id="2.70.98.10">
    <property type="match status" value="1"/>
</dbReference>
<sequence>MAYRVSTEARGGGKVYTLHDDATGSSASILPSYGFNLFDLRLPVAGQVRPVIVSEPDWADHPRNPARNGVPILFPYPNRVRDATYQFLGKTYRLPVGLAPNAIHGFALDASWDVIEEKAGESGASLTGRYQISRATPKMLENWPTDAILEVRYELAGRTLTMTITVNNPTAGELPYGFGIHPYFRLPLAAGGDPEKTQVVLPASKEWVLEQFLPTGERREVEARVDFRKGQPRKGLKLDDVLTGLAFEKNDRCVCRLVDENLAAEFRLSFDRNFRELVVYTPPREDDVISLEPYTQTTDAINLASKGVDGGLRTLEHGGQDKMTIVMETVG</sequence>
<dbReference type="GO" id="GO:0004034">
    <property type="term" value="F:aldose 1-epimerase activity"/>
    <property type="evidence" value="ECO:0007669"/>
    <property type="project" value="TreeGrafter"/>
</dbReference>
<accession>A0AAU7C760</accession>
<dbReference type="InterPro" id="IPR014718">
    <property type="entry name" value="GH-type_carb-bd"/>
</dbReference>
<gene>
    <name evidence="1" type="ORF">V5E97_20990</name>
</gene>
<dbReference type="SUPFAM" id="SSF74650">
    <property type="entry name" value="Galactose mutarotase-like"/>
    <property type="match status" value="1"/>
</dbReference>
<dbReference type="AlphaFoldDB" id="A0AAU7C760"/>
<dbReference type="RefSeq" id="WP_406693512.1">
    <property type="nucleotide sequence ID" value="NZ_CP155447.1"/>
</dbReference>